<keyword evidence="2 5" id="KW-0808">Transferase</keyword>
<protein>
    <submittedName>
        <fullName evidence="5">DNA methyltransferase</fullName>
    </submittedName>
</protein>
<dbReference type="Pfam" id="PF02086">
    <property type="entry name" value="MethyltransfD12"/>
    <property type="match status" value="1"/>
</dbReference>
<evidence type="ECO:0000256" key="4">
    <source>
        <dbReference type="PIRSR" id="PIRSR000398-1"/>
    </source>
</evidence>
<dbReference type="PIRSF" id="PIRSF000398">
    <property type="entry name" value="M_m6A_EcoRV"/>
    <property type="match status" value="1"/>
</dbReference>
<name>A0A2S8GSJ8_9BACT</name>
<dbReference type="PRINTS" id="PR00505">
    <property type="entry name" value="D12N6MTFRASE"/>
</dbReference>
<evidence type="ECO:0000313" key="5">
    <source>
        <dbReference type="EMBL" id="PQO47405.1"/>
    </source>
</evidence>
<evidence type="ECO:0000256" key="2">
    <source>
        <dbReference type="ARBA" id="ARBA00022679"/>
    </source>
</evidence>
<dbReference type="Gene3D" id="3.40.50.150">
    <property type="entry name" value="Vaccinia Virus protein VP39"/>
    <property type="match status" value="2"/>
</dbReference>
<evidence type="ECO:0000313" key="6">
    <source>
        <dbReference type="Proteomes" id="UP000237819"/>
    </source>
</evidence>
<dbReference type="GO" id="GO:1904047">
    <property type="term" value="F:S-adenosyl-L-methionine binding"/>
    <property type="evidence" value="ECO:0007669"/>
    <property type="project" value="TreeGrafter"/>
</dbReference>
<feature type="binding site" evidence="4">
    <location>
        <position position="206"/>
    </location>
    <ligand>
        <name>S-adenosyl-L-methionine</name>
        <dbReference type="ChEBI" id="CHEBI:59789"/>
    </ligand>
</feature>
<feature type="binding site" evidence="4">
    <location>
        <position position="34"/>
    </location>
    <ligand>
        <name>S-adenosyl-L-methionine</name>
        <dbReference type="ChEBI" id="CHEBI:59789"/>
    </ligand>
</feature>
<dbReference type="SUPFAM" id="SSF53335">
    <property type="entry name" value="S-adenosyl-L-methionine-dependent methyltransferases"/>
    <property type="match status" value="1"/>
</dbReference>
<dbReference type="GO" id="GO:0043565">
    <property type="term" value="F:sequence-specific DNA binding"/>
    <property type="evidence" value="ECO:0007669"/>
    <property type="project" value="TreeGrafter"/>
</dbReference>
<evidence type="ECO:0000256" key="1">
    <source>
        <dbReference type="ARBA" id="ARBA00022603"/>
    </source>
</evidence>
<dbReference type="AlphaFoldDB" id="A0A2S8GSJ8"/>
<reference evidence="5 6" key="1">
    <citation type="submission" date="2018-02" db="EMBL/GenBank/DDBJ databases">
        <title>Comparative genomes isolates from brazilian mangrove.</title>
        <authorList>
            <person name="Araujo J.E."/>
            <person name="Taketani R.G."/>
            <person name="Silva M.C.P."/>
            <person name="Loureco M.V."/>
            <person name="Andreote F.D."/>
        </authorList>
    </citation>
    <scope>NUCLEOTIDE SEQUENCE [LARGE SCALE GENOMIC DNA]</scope>
    <source>
        <strain evidence="5 6">Nap-Phe MGV</strain>
    </source>
</reference>
<keyword evidence="3" id="KW-0949">S-adenosyl-L-methionine</keyword>
<dbReference type="GO" id="GO:0006298">
    <property type="term" value="P:mismatch repair"/>
    <property type="evidence" value="ECO:0007669"/>
    <property type="project" value="TreeGrafter"/>
</dbReference>
<accession>A0A2S8GSJ8</accession>
<sequence length="300" mass="34310">MATKTNGQSRKKSPPPISKLKRKKLIPFGWYGGKFSHLDWLLPLLPKCHHYCEPFAGSGAVLINREPSPVETYNDLDGEVVNFFRVCREQGDELTKQIAFTPFSREEFATACELDPDQTALERARRFYVRARQVRIGLAQSATLGRWGNCINTSRAGMSGIVSRFMGAVEQLPDISLRLLRVQIENRPALDVIRLYDSKGTLFYADPPYIHGTRGDSKAYAFEMKDEEHRELADAFNACKGKVAISNYDCELMDELYPKKRWHKFVNKPKTNHATKGQRTEVLWTNYDPTEEPKDGKLFK</sequence>
<dbReference type="InterPro" id="IPR029063">
    <property type="entry name" value="SAM-dependent_MTases_sf"/>
</dbReference>
<proteinExistence type="predicted"/>
<dbReference type="InterPro" id="IPR012327">
    <property type="entry name" value="MeTrfase_D12"/>
</dbReference>
<dbReference type="PANTHER" id="PTHR30481">
    <property type="entry name" value="DNA ADENINE METHYLASE"/>
    <property type="match status" value="1"/>
</dbReference>
<dbReference type="RefSeq" id="WP_105334295.1">
    <property type="nucleotide sequence ID" value="NZ_PUHZ01000005.1"/>
</dbReference>
<dbReference type="GO" id="GO:0032259">
    <property type="term" value="P:methylation"/>
    <property type="evidence" value="ECO:0007669"/>
    <property type="project" value="UniProtKB-KW"/>
</dbReference>
<dbReference type="InterPro" id="IPR012263">
    <property type="entry name" value="M_m6A_EcoRV"/>
</dbReference>
<keyword evidence="1 5" id="KW-0489">Methyltransferase</keyword>
<evidence type="ECO:0000256" key="3">
    <source>
        <dbReference type="ARBA" id="ARBA00022691"/>
    </source>
</evidence>
<gene>
    <name evidence="5" type="ORF">C5Y93_05005</name>
</gene>
<dbReference type="Proteomes" id="UP000237819">
    <property type="component" value="Unassembled WGS sequence"/>
</dbReference>
<organism evidence="5 6">
    <name type="scientific">Blastopirellula marina</name>
    <dbReference type="NCBI Taxonomy" id="124"/>
    <lineage>
        <taxon>Bacteria</taxon>
        <taxon>Pseudomonadati</taxon>
        <taxon>Planctomycetota</taxon>
        <taxon>Planctomycetia</taxon>
        <taxon>Pirellulales</taxon>
        <taxon>Pirellulaceae</taxon>
        <taxon>Blastopirellula</taxon>
    </lineage>
</organism>
<feature type="binding site" evidence="4">
    <location>
        <position position="30"/>
    </location>
    <ligand>
        <name>S-adenosyl-L-methionine</name>
        <dbReference type="ChEBI" id="CHEBI:59789"/>
    </ligand>
</feature>
<feature type="binding site" evidence="4">
    <location>
        <position position="75"/>
    </location>
    <ligand>
        <name>S-adenosyl-L-methionine</name>
        <dbReference type="ChEBI" id="CHEBI:59789"/>
    </ligand>
</feature>
<dbReference type="PANTHER" id="PTHR30481:SF4">
    <property type="entry name" value="SITE-SPECIFIC DNA-METHYLTRANSFERASE (ADENINE-SPECIFIC)"/>
    <property type="match status" value="1"/>
</dbReference>
<dbReference type="GO" id="GO:0009307">
    <property type="term" value="P:DNA restriction-modification system"/>
    <property type="evidence" value="ECO:0007669"/>
    <property type="project" value="InterPro"/>
</dbReference>
<dbReference type="OrthoDB" id="9805629at2"/>
<dbReference type="GO" id="GO:0009007">
    <property type="term" value="F:site-specific DNA-methyltransferase (adenine-specific) activity"/>
    <property type="evidence" value="ECO:0007669"/>
    <property type="project" value="UniProtKB-EC"/>
</dbReference>
<comment type="caution">
    <text evidence="5">The sequence shown here is derived from an EMBL/GenBank/DDBJ whole genome shotgun (WGS) entry which is preliminary data.</text>
</comment>
<dbReference type="EMBL" id="PUHZ01000005">
    <property type="protein sequence ID" value="PQO47405.1"/>
    <property type="molecule type" value="Genomic_DNA"/>
</dbReference>